<evidence type="ECO:0000256" key="3">
    <source>
        <dbReference type="ARBA" id="ARBA00022692"/>
    </source>
</evidence>
<feature type="domain" description="VTT" evidence="7">
    <location>
        <begin position="53"/>
        <end position="170"/>
    </location>
</feature>
<keyword evidence="9" id="KW-1185">Reference proteome</keyword>
<feature type="transmembrane region" description="Helical" evidence="6">
    <location>
        <begin position="40"/>
        <end position="60"/>
    </location>
</feature>
<name>A0A941CWL1_9BACI</name>
<dbReference type="GO" id="GO:0005886">
    <property type="term" value="C:plasma membrane"/>
    <property type="evidence" value="ECO:0007669"/>
    <property type="project" value="UniProtKB-SubCell"/>
</dbReference>
<dbReference type="InterPro" id="IPR015414">
    <property type="entry name" value="TMEM64"/>
</dbReference>
<dbReference type="AlphaFoldDB" id="A0A941CWL1"/>
<organism evidence="8 9">
    <name type="scientific">Allobacillus saliphilus</name>
    <dbReference type="NCBI Taxonomy" id="2912308"/>
    <lineage>
        <taxon>Bacteria</taxon>
        <taxon>Bacillati</taxon>
        <taxon>Bacillota</taxon>
        <taxon>Bacilli</taxon>
        <taxon>Bacillales</taxon>
        <taxon>Bacillaceae</taxon>
        <taxon>Allobacillus</taxon>
    </lineage>
</organism>
<dbReference type="Pfam" id="PF09335">
    <property type="entry name" value="VTT_dom"/>
    <property type="match status" value="1"/>
</dbReference>
<dbReference type="InterPro" id="IPR032816">
    <property type="entry name" value="VTT_dom"/>
</dbReference>
<dbReference type="RefSeq" id="WP_212371574.1">
    <property type="nucleotide sequence ID" value="NZ_JAGSIE010000049.1"/>
</dbReference>
<comment type="caution">
    <text evidence="8">The sequence shown here is derived from an EMBL/GenBank/DDBJ whole genome shotgun (WGS) entry which is preliminary data.</text>
</comment>
<feature type="transmembrane region" description="Helical" evidence="6">
    <location>
        <begin position="150"/>
        <end position="170"/>
    </location>
</feature>
<evidence type="ECO:0000256" key="2">
    <source>
        <dbReference type="ARBA" id="ARBA00022475"/>
    </source>
</evidence>
<evidence type="ECO:0000259" key="7">
    <source>
        <dbReference type="Pfam" id="PF09335"/>
    </source>
</evidence>
<dbReference type="PANTHER" id="PTHR12677">
    <property type="entry name" value="GOLGI APPARATUS MEMBRANE PROTEIN TVP38-RELATED"/>
    <property type="match status" value="1"/>
</dbReference>
<evidence type="ECO:0000256" key="4">
    <source>
        <dbReference type="ARBA" id="ARBA00022989"/>
    </source>
</evidence>
<evidence type="ECO:0000256" key="5">
    <source>
        <dbReference type="ARBA" id="ARBA00023136"/>
    </source>
</evidence>
<proteinExistence type="inferred from homology"/>
<comment type="similarity">
    <text evidence="6">Belongs to the TVP38/TMEM64 family.</text>
</comment>
<keyword evidence="2 6" id="KW-1003">Cell membrane</keyword>
<accession>A0A941CWL1</accession>
<sequence>MSLEYSTLDELSTLISDTVIGHMIIRILELYGSFGPVPGILLPFIEAFLPFLPIIVFILANSIVYGLFFGFIFSWIGAVLGATLLFIVLRKMEQFEWIQKIKAQKQVRKITAFFDRRGFGPLFLLLCFPFSPSALINVVAAFSRISIQQFVLALILGKAVMIFSVSYVGSSITSFATNPTKAIIIGICIVIVWAIGKFIEARMNSKANQFDSETNDNE</sequence>
<feature type="transmembrane region" description="Helical" evidence="6">
    <location>
        <begin position="182"/>
        <end position="199"/>
    </location>
</feature>
<dbReference type="PANTHER" id="PTHR12677:SF55">
    <property type="entry name" value="UNDECAPRENYL PHOSPHATE TRANSPORTER SAOUHSC_00901-RELATED"/>
    <property type="match status" value="1"/>
</dbReference>
<gene>
    <name evidence="8" type="ORF">KC820_12635</name>
</gene>
<evidence type="ECO:0000313" key="9">
    <source>
        <dbReference type="Proteomes" id="UP000675431"/>
    </source>
</evidence>
<protein>
    <recommendedName>
        <fullName evidence="6">TVP38/TMEM64 family membrane protein</fullName>
    </recommendedName>
</protein>
<evidence type="ECO:0000256" key="1">
    <source>
        <dbReference type="ARBA" id="ARBA00004651"/>
    </source>
</evidence>
<keyword evidence="5 6" id="KW-0472">Membrane</keyword>
<keyword evidence="4 6" id="KW-1133">Transmembrane helix</keyword>
<feature type="transmembrane region" description="Helical" evidence="6">
    <location>
        <begin position="67"/>
        <end position="89"/>
    </location>
</feature>
<comment type="subcellular location">
    <subcellularLocation>
        <location evidence="1 6">Cell membrane</location>
        <topology evidence="1 6">Multi-pass membrane protein</topology>
    </subcellularLocation>
</comment>
<evidence type="ECO:0000256" key="6">
    <source>
        <dbReference type="RuleBase" id="RU366058"/>
    </source>
</evidence>
<dbReference type="EMBL" id="JAGSIE010000049">
    <property type="protein sequence ID" value="MBR7554974.1"/>
    <property type="molecule type" value="Genomic_DNA"/>
</dbReference>
<evidence type="ECO:0000313" key="8">
    <source>
        <dbReference type="EMBL" id="MBR7554974.1"/>
    </source>
</evidence>
<feature type="transmembrane region" description="Helical" evidence="6">
    <location>
        <begin position="122"/>
        <end position="143"/>
    </location>
</feature>
<dbReference type="Proteomes" id="UP000675431">
    <property type="component" value="Unassembled WGS sequence"/>
</dbReference>
<reference evidence="8 9" key="1">
    <citation type="submission" date="2021-04" db="EMBL/GenBank/DDBJ databases">
        <title>Allobacillus sp. nov. SKP8-2 isolated from shrimp paste.</title>
        <authorList>
            <person name="Tanasupawat S."/>
            <person name="Yiamsombat S."/>
            <person name="Kanchanasin P."/>
            <person name="Kuncharoen N."/>
        </authorList>
    </citation>
    <scope>NUCLEOTIDE SEQUENCE [LARGE SCALE GENOMIC DNA]</scope>
    <source>
        <strain evidence="8 9">SKP8-2</strain>
    </source>
</reference>
<keyword evidence="3 6" id="KW-0812">Transmembrane</keyword>